<protein>
    <recommendedName>
        <fullName evidence="1">Helix-turn-helix domain-containing protein</fullName>
    </recommendedName>
</protein>
<dbReference type="GO" id="GO:0003677">
    <property type="term" value="F:DNA binding"/>
    <property type="evidence" value="ECO:0007669"/>
    <property type="project" value="InterPro"/>
</dbReference>
<sequence length="64" mass="6983">MTKTAIKNPIFVESPCAAMELGVTTQTIRNMIGRGELPAMRVGRRFKITRDDLDAYKAAAVVSA</sequence>
<evidence type="ECO:0000259" key="1">
    <source>
        <dbReference type="Pfam" id="PF12728"/>
    </source>
</evidence>
<feature type="domain" description="Helix-turn-helix" evidence="1">
    <location>
        <begin position="21"/>
        <end position="58"/>
    </location>
</feature>
<dbReference type="Proteomes" id="UP000252015">
    <property type="component" value="Unassembled WGS sequence"/>
</dbReference>
<dbReference type="EMBL" id="UEGW01000001">
    <property type="protein sequence ID" value="SRX96069.1"/>
    <property type="molecule type" value="Genomic_DNA"/>
</dbReference>
<dbReference type="AlphaFoldDB" id="A0A375Z4K1"/>
<dbReference type="InterPro" id="IPR010093">
    <property type="entry name" value="SinI_DNA-bd"/>
</dbReference>
<accession>A0A375Z4K1</accession>
<organism evidence="2 3">
    <name type="scientific">Mycobacterium shimoidei</name>
    <dbReference type="NCBI Taxonomy" id="29313"/>
    <lineage>
        <taxon>Bacteria</taxon>
        <taxon>Bacillati</taxon>
        <taxon>Actinomycetota</taxon>
        <taxon>Actinomycetes</taxon>
        <taxon>Mycobacteriales</taxon>
        <taxon>Mycobacteriaceae</taxon>
        <taxon>Mycobacterium</taxon>
    </lineage>
</organism>
<keyword evidence="3" id="KW-1185">Reference proteome</keyword>
<gene>
    <name evidence="2" type="ORF">MSP7336_04344</name>
</gene>
<dbReference type="NCBIfam" id="TIGR01764">
    <property type="entry name" value="excise"/>
    <property type="match status" value="1"/>
</dbReference>
<evidence type="ECO:0000313" key="2">
    <source>
        <dbReference type="EMBL" id="SRX96069.1"/>
    </source>
</evidence>
<dbReference type="Pfam" id="PF12728">
    <property type="entry name" value="HTH_17"/>
    <property type="match status" value="1"/>
</dbReference>
<dbReference type="InterPro" id="IPR009061">
    <property type="entry name" value="DNA-bd_dom_put_sf"/>
</dbReference>
<reference evidence="2 3" key="1">
    <citation type="submission" date="2018-05" db="EMBL/GenBank/DDBJ databases">
        <authorList>
            <consortium name="IHU Genomes"/>
        </authorList>
    </citation>
    <scope>NUCLEOTIDE SEQUENCE [LARGE SCALE GENOMIC DNA]</scope>
    <source>
        <strain evidence="2 3">P7336</strain>
    </source>
</reference>
<dbReference type="InterPro" id="IPR041657">
    <property type="entry name" value="HTH_17"/>
</dbReference>
<evidence type="ECO:0000313" key="3">
    <source>
        <dbReference type="Proteomes" id="UP000252015"/>
    </source>
</evidence>
<dbReference type="SUPFAM" id="SSF46955">
    <property type="entry name" value="Putative DNA-binding domain"/>
    <property type="match status" value="1"/>
</dbReference>
<dbReference type="RefSeq" id="WP_113964560.1">
    <property type="nucleotide sequence ID" value="NZ_UEGW01000001.1"/>
</dbReference>
<proteinExistence type="predicted"/>
<name>A0A375Z4K1_MYCSH</name>